<dbReference type="PANTHER" id="PTHR32552">
    <property type="entry name" value="FERRICHROME IRON RECEPTOR-RELATED"/>
    <property type="match status" value="1"/>
</dbReference>
<evidence type="ECO:0000256" key="7">
    <source>
        <dbReference type="ARBA" id="ARBA00022729"/>
    </source>
</evidence>
<feature type="signal peptide" evidence="16">
    <location>
        <begin position="1"/>
        <end position="21"/>
    </location>
</feature>
<keyword evidence="4 14" id="KW-1134">Transmembrane beta strand</keyword>
<dbReference type="InterPro" id="IPR036942">
    <property type="entry name" value="Beta-barrel_TonB_sf"/>
</dbReference>
<keyword evidence="13 14" id="KW-0998">Cell outer membrane</keyword>
<keyword evidence="10 15" id="KW-0798">TonB box</keyword>
<evidence type="ECO:0000256" key="8">
    <source>
        <dbReference type="ARBA" id="ARBA00023004"/>
    </source>
</evidence>
<proteinExistence type="inferred from homology"/>
<comment type="similarity">
    <text evidence="2 14 15">Belongs to the TonB-dependent receptor family.</text>
</comment>
<dbReference type="KEGG" id="capn:CBG49_00145"/>
<dbReference type="Pfam" id="PF13715">
    <property type="entry name" value="CarbopepD_reg_2"/>
    <property type="match status" value="1"/>
</dbReference>
<keyword evidence="3 14" id="KW-0813">Transport</keyword>
<feature type="chain" id="PRO_5012780366" evidence="16">
    <location>
        <begin position="22"/>
        <end position="832"/>
    </location>
</feature>
<evidence type="ECO:0000313" key="20">
    <source>
        <dbReference type="Proteomes" id="UP000197007"/>
    </source>
</evidence>
<keyword evidence="11 14" id="KW-0472">Membrane</keyword>
<evidence type="ECO:0000259" key="18">
    <source>
        <dbReference type="Pfam" id="PF07715"/>
    </source>
</evidence>
<evidence type="ECO:0000256" key="1">
    <source>
        <dbReference type="ARBA" id="ARBA00004571"/>
    </source>
</evidence>
<evidence type="ECO:0000256" key="15">
    <source>
        <dbReference type="RuleBase" id="RU003357"/>
    </source>
</evidence>
<dbReference type="Pfam" id="PF07715">
    <property type="entry name" value="Plug"/>
    <property type="match status" value="1"/>
</dbReference>
<evidence type="ECO:0000256" key="11">
    <source>
        <dbReference type="ARBA" id="ARBA00023136"/>
    </source>
</evidence>
<dbReference type="GO" id="GO:0015891">
    <property type="term" value="P:siderophore transport"/>
    <property type="evidence" value="ECO:0007669"/>
    <property type="project" value="InterPro"/>
</dbReference>
<sequence length="832" mass="93165">MSKRIFLLLTFLGVNIHYIFAQQTDVRGRVTDENKQPLVGVTVLLEGTNNGVTTNEAGFYNLHHVPVGKQTIVFSYVGFQSLKIRADISPNPSGTHTHLDVQLSEELTALQEVEVVGRKESSYKNTNSFIGTKTAAALKDVPQSVGYVTKELILDQGATTVNEVVKNISGVNQYTSYNDFSIRGFRATGNRNSGNLLNGMRAQTSLWKQSSLANIERVEVIKGPASALFGNAAPGGVINRVTKKPLLKNQNSISVGVGSWNTLKTYGDFTGPLNPKKTLLYRLNLGYEKTDSFRDLQGSESYIVAPSFSYLPNDKTSVNVDFVYQNFNGKIDRGQAFPANGTLYDTPISMSMSAANDFLKENTLNTTIGLSHKFNEHISFNAIYLNSTYSEDMQEHTQANLYYKQIGNGANAFRYADPNKVLMLFNQRKRSFANNSFNNYFNFTFNTGIVKHKLLVGYDYFLSEQKYGSSGTTAQGYLSKDKTKVVNTYTTTANVLAGSVQTPTTNVPVFDLENRSAGNGYKDISKYIYRQNVLNPYEEYSHGVYVQEQMDISIVKVLVGLRQEWFTEILNKDTDKETQRETKAFIPRVGLVIEASENINLYSTWVKGFQPQGANIQSDPERYGGPFDYVKSELHEIGLKTEWFNKRLNATVSVFKIKQENSLEQSAKTGKPDWRVPVDEESNGFEVDVAGRIAPNWSVVANYAYTDARIVKLKEDGILKDLNMQRPSTPRHAANFWTKYIIQKGALEGLGLGVGVNYVSERLGQVGRRATAATYPEYTLVNAVLYYKVKDVQFQVNVNNVLNRTYWISGYDNLRNFPGAPRNVNATVTYNF</sequence>
<name>A0A1Z4BK05_9FLAO</name>
<evidence type="ECO:0000256" key="4">
    <source>
        <dbReference type="ARBA" id="ARBA00022452"/>
    </source>
</evidence>
<evidence type="ECO:0000256" key="16">
    <source>
        <dbReference type="SAM" id="SignalP"/>
    </source>
</evidence>
<organism evidence="19 20">
    <name type="scientific">Capnocytophaga endodontalis</name>
    <dbReference type="NCBI Taxonomy" id="2708117"/>
    <lineage>
        <taxon>Bacteria</taxon>
        <taxon>Pseudomonadati</taxon>
        <taxon>Bacteroidota</taxon>
        <taxon>Flavobacteriia</taxon>
        <taxon>Flavobacteriales</taxon>
        <taxon>Flavobacteriaceae</taxon>
        <taxon>Capnocytophaga</taxon>
    </lineage>
</organism>
<feature type="domain" description="TonB-dependent receptor-like beta-barrel" evidence="17">
    <location>
        <begin position="311"/>
        <end position="801"/>
    </location>
</feature>
<dbReference type="AlphaFoldDB" id="A0A1Z4BK05"/>
<dbReference type="Gene3D" id="2.40.170.20">
    <property type="entry name" value="TonB-dependent receptor, beta-barrel domain"/>
    <property type="match status" value="1"/>
</dbReference>
<dbReference type="Pfam" id="PF00593">
    <property type="entry name" value="TonB_dep_Rec_b-barrel"/>
    <property type="match status" value="1"/>
</dbReference>
<evidence type="ECO:0000259" key="17">
    <source>
        <dbReference type="Pfam" id="PF00593"/>
    </source>
</evidence>
<evidence type="ECO:0000256" key="3">
    <source>
        <dbReference type="ARBA" id="ARBA00022448"/>
    </source>
</evidence>
<keyword evidence="6 14" id="KW-0812">Transmembrane</keyword>
<keyword evidence="20" id="KW-1185">Reference proteome</keyword>
<evidence type="ECO:0000256" key="13">
    <source>
        <dbReference type="ARBA" id="ARBA00023237"/>
    </source>
</evidence>
<dbReference type="NCBIfam" id="TIGR01783">
    <property type="entry name" value="TonB-siderophor"/>
    <property type="match status" value="1"/>
</dbReference>
<keyword evidence="9" id="KW-0406">Ion transport</keyword>
<dbReference type="InterPro" id="IPR008969">
    <property type="entry name" value="CarboxyPept-like_regulatory"/>
</dbReference>
<evidence type="ECO:0000256" key="10">
    <source>
        <dbReference type="ARBA" id="ARBA00023077"/>
    </source>
</evidence>
<dbReference type="GO" id="GO:0015344">
    <property type="term" value="F:siderophore uptake transmembrane transporter activity"/>
    <property type="evidence" value="ECO:0007669"/>
    <property type="project" value="TreeGrafter"/>
</dbReference>
<dbReference type="InterPro" id="IPR039426">
    <property type="entry name" value="TonB-dep_rcpt-like"/>
</dbReference>
<dbReference type="InterPro" id="IPR012910">
    <property type="entry name" value="Plug_dom"/>
</dbReference>
<evidence type="ECO:0000256" key="5">
    <source>
        <dbReference type="ARBA" id="ARBA00022496"/>
    </source>
</evidence>
<evidence type="ECO:0000313" key="19">
    <source>
        <dbReference type="EMBL" id="ASF41621.1"/>
    </source>
</evidence>
<dbReference type="GO" id="GO:0009279">
    <property type="term" value="C:cell outer membrane"/>
    <property type="evidence" value="ECO:0007669"/>
    <property type="project" value="UniProtKB-SubCell"/>
</dbReference>
<dbReference type="InterPro" id="IPR010105">
    <property type="entry name" value="TonB_sidphr_rcpt"/>
</dbReference>
<accession>A0A1Z4BK05</accession>
<evidence type="ECO:0000256" key="2">
    <source>
        <dbReference type="ARBA" id="ARBA00009810"/>
    </source>
</evidence>
<dbReference type="Proteomes" id="UP000197007">
    <property type="component" value="Chromosome"/>
</dbReference>
<protein>
    <submittedName>
        <fullName evidence="19">TonB-dependent siderophore receptor</fullName>
    </submittedName>
</protein>
<dbReference type="RefSeq" id="WP_088592853.1">
    <property type="nucleotide sequence ID" value="NZ_CP022022.1"/>
</dbReference>
<dbReference type="SUPFAM" id="SSF56935">
    <property type="entry name" value="Porins"/>
    <property type="match status" value="1"/>
</dbReference>
<evidence type="ECO:0000256" key="14">
    <source>
        <dbReference type="PROSITE-ProRule" id="PRU01360"/>
    </source>
</evidence>
<keyword evidence="12 19" id="KW-0675">Receptor</keyword>
<feature type="domain" description="TonB-dependent receptor plug" evidence="18">
    <location>
        <begin position="138"/>
        <end position="237"/>
    </location>
</feature>
<keyword evidence="7 16" id="KW-0732">Signal</keyword>
<dbReference type="PANTHER" id="PTHR32552:SF68">
    <property type="entry name" value="FERRICHROME OUTER MEMBRANE TRANSPORTER_PHAGE RECEPTOR"/>
    <property type="match status" value="1"/>
</dbReference>
<dbReference type="InterPro" id="IPR000531">
    <property type="entry name" value="Beta-barrel_TonB"/>
</dbReference>
<dbReference type="CDD" id="cd01347">
    <property type="entry name" value="ligand_gated_channel"/>
    <property type="match status" value="1"/>
</dbReference>
<dbReference type="Gene3D" id="2.170.130.10">
    <property type="entry name" value="TonB-dependent receptor, plug domain"/>
    <property type="match status" value="1"/>
</dbReference>
<reference evidence="20" key="1">
    <citation type="submission" date="2017-06" db="EMBL/GenBank/DDBJ databases">
        <title>Complete genome sequence of Capnocytophaga sp. KCOM 1579 (=ChDC OS43) isolated from a human refractory periapical abscess lesion.</title>
        <authorList>
            <person name="Kook J.-K."/>
            <person name="Park S.-N."/>
            <person name="Lim Y.K."/>
            <person name="Roh H."/>
        </authorList>
    </citation>
    <scope>NUCLEOTIDE SEQUENCE [LARGE SCALE GENOMIC DNA]</scope>
    <source>
        <strain evidence="20">ChDC OS43</strain>
    </source>
</reference>
<comment type="subcellular location">
    <subcellularLocation>
        <location evidence="1 14">Cell outer membrane</location>
        <topology evidence="1 14">Multi-pass membrane protein</topology>
    </subcellularLocation>
</comment>
<dbReference type="SUPFAM" id="SSF49464">
    <property type="entry name" value="Carboxypeptidase regulatory domain-like"/>
    <property type="match status" value="1"/>
</dbReference>
<evidence type="ECO:0000256" key="12">
    <source>
        <dbReference type="ARBA" id="ARBA00023170"/>
    </source>
</evidence>
<dbReference type="Gene3D" id="2.60.40.1120">
    <property type="entry name" value="Carboxypeptidase-like, regulatory domain"/>
    <property type="match status" value="1"/>
</dbReference>
<gene>
    <name evidence="19" type="ORF">CBG49_00145</name>
</gene>
<dbReference type="GO" id="GO:0038023">
    <property type="term" value="F:signaling receptor activity"/>
    <property type="evidence" value="ECO:0007669"/>
    <property type="project" value="InterPro"/>
</dbReference>
<keyword evidence="8" id="KW-0408">Iron</keyword>
<keyword evidence="5" id="KW-0410">Iron transport</keyword>
<dbReference type="InterPro" id="IPR037066">
    <property type="entry name" value="Plug_dom_sf"/>
</dbReference>
<evidence type="ECO:0000256" key="6">
    <source>
        <dbReference type="ARBA" id="ARBA00022692"/>
    </source>
</evidence>
<dbReference type="EMBL" id="CP022022">
    <property type="protein sequence ID" value="ASF41621.1"/>
    <property type="molecule type" value="Genomic_DNA"/>
</dbReference>
<evidence type="ECO:0000256" key="9">
    <source>
        <dbReference type="ARBA" id="ARBA00023065"/>
    </source>
</evidence>
<dbReference type="PROSITE" id="PS52016">
    <property type="entry name" value="TONB_DEPENDENT_REC_3"/>
    <property type="match status" value="1"/>
</dbReference>